<dbReference type="Proteomes" id="UP000535890">
    <property type="component" value="Unassembled WGS sequence"/>
</dbReference>
<dbReference type="AlphaFoldDB" id="A0A7Y9DWN7"/>
<protein>
    <submittedName>
        <fullName evidence="1">Uncharacterized protein</fullName>
    </submittedName>
</protein>
<reference evidence="1 2" key="1">
    <citation type="submission" date="2020-07" db="EMBL/GenBank/DDBJ databases">
        <title>Sequencing the genomes of 1000 actinobacteria strains.</title>
        <authorList>
            <person name="Klenk H.-P."/>
        </authorList>
    </citation>
    <scope>NUCLEOTIDE SEQUENCE [LARGE SCALE GENOMIC DNA]</scope>
    <source>
        <strain evidence="1 2">DSM 45772</strain>
    </source>
</reference>
<name>A0A7Y9DWN7_9PSEU</name>
<dbReference type="RefSeq" id="WP_179794407.1">
    <property type="nucleotide sequence ID" value="NZ_BAABHP010000021.1"/>
</dbReference>
<comment type="caution">
    <text evidence="1">The sequence shown here is derived from an EMBL/GenBank/DDBJ whole genome shotgun (WGS) entry which is preliminary data.</text>
</comment>
<gene>
    <name evidence="1" type="ORF">BJ983_002883</name>
</gene>
<keyword evidence="2" id="KW-1185">Reference proteome</keyword>
<sequence>MHRDVGCCDPLDCGPCCEGCPTCPSEIRIRQRRDPWSSWRHRLANRLTGGELFAVRGRVRQGERALATALDGETRAREAARKTQGRLAELRQANVTRDRQVRAVHLAETLLDRFRERGAVPGIAVATVDAVTLATWHSLLDELARPAPELDAAVADREPLQPAFVHPGTDSEVADA</sequence>
<evidence type="ECO:0000313" key="2">
    <source>
        <dbReference type="Proteomes" id="UP000535890"/>
    </source>
</evidence>
<evidence type="ECO:0000313" key="1">
    <source>
        <dbReference type="EMBL" id="NYD36781.1"/>
    </source>
</evidence>
<dbReference type="EMBL" id="JACCBN010000001">
    <property type="protein sequence ID" value="NYD36781.1"/>
    <property type="molecule type" value="Genomic_DNA"/>
</dbReference>
<organism evidence="1 2">
    <name type="scientific">Actinomycetospora corticicola</name>
    <dbReference type="NCBI Taxonomy" id="663602"/>
    <lineage>
        <taxon>Bacteria</taxon>
        <taxon>Bacillati</taxon>
        <taxon>Actinomycetota</taxon>
        <taxon>Actinomycetes</taxon>
        <taxon>Pseudonocardiales</taxon>
        <taxon>Pseudonocardiaceae</taxon>
        <taxon>Actinomycetospora</taxon>
    </lineage>
</organism>
<accession>A0A7Y9DWN7</accession>
<proteinExistence type="predicted"/>